<dbReference type="Gene3D" id="1.20.120.1200">
    <property type="entry name" value="NADH-ubiquinone/plastoquinone oxidoreductase chain 6, subunit NuoJ"/>
    <property type="match status" value="1"/>
</dbReference>
<dbReference type="GO" id="GO:0031966">
    <property type="term" value="C:mitochondrial membrane"/>
    <property type="evidence" value="ECO:0007669"/>
    <property type="project" value="UniProtKB-SubCell"/>
</dbReference>
<keyword evidence="1 2" id="KW-0496">Mitochondrion</keyword>
<accession>A0A348AYU2</accession>
<dbReference type="PANTHER" id="PTHR33269:SF17">
    <property type="entry name" value="NADH-UBIQUINONE OXIDOREDUCTASE CHAIN 6"/>
    <property type="match status" value="1"/>
</dbReference>
<keyword evidence="1" id="KW-1133">Transmembrane helix</keyword>
<keyword evidence="1" id="KW-0812">Transmembrane</keyword>
<dbReference type="EC" id="7.1.1.2" evidence="1"/>
<dbReference type="Pfam" id="PF00499">
    <property type="entry name" value="Oxidored_q3"/>
    <property type="match status" value="1"/>
</dbReference>
<dbReference type="GO" id="GO:0008137">
    <property type="term" value="F:NADH dehydrogenase (ubiquinone) activity"/>
    <property type="evidence" value="ECO:0007669"/>
    <property type="project" value="UniProtKB-UniRule"/>
</dbReference>
<keyword evidence="1" id="KW-1278">Translocase</keyword>
<sequence length="205" mass="22662">MFITVDLYYFFSFVAIISALCVVFSRNPIHSVLFLVLVFANVSGILVLLGVEYLSMVFLMVYVGAIAVLFLFVVMMLNVRIVEWSESLIKYVPIGLAIGFVFFGEIFLVLQEAGSGSSVSTSDLAFFGHTLNSHWLESSITITNIGAIGMVLYTQYATVFIISGLVLLVAMIGAIVLTVYKRRDVRRQDIVSQIAKDFNEAIKAS</sequence>
<dbReference type="PANTHER" id="PTHR33269">
    <property type="entry name" value="NADH-UBIQUINONE OXIDOREDUCTASE CHAIN 6"/>
    <property type="match status" value="1"/>
</dbReference>
<feature type="transmembrane region" description="Helical" evidence="1">
    <location>
        <begin position="91"/>
        <end position="110"/>
    </location>
</feature>
<evidence type="ECO:0000313" key="2">
    <source>
        <dbReference type="EMBL" id="BBD14160.1"/>
    </source>
</evidence>
<keyword evidence="1" id="KW-0249">Electron transport</keyword>
<gene>
    <name evidence="2" type="primary">nad6</name>
</gene>
<feature type="transmembrane region" description="Helical" evidence="1">
    <location>
        <begin position="6"/>
        <end position="25"/>
    </location>
</feature>
<keyword evidence="1" id="KW-0830">Ubiquinone</keyword>
<proteinExistence type="inferred from homology"/>
<geneLocation type="mitochondrion" evidence="2"/>
<organism evidence="2">
    <name type="scientific">Ophirina amphinema</name>
    <dbReference type="NCBI Taxonomy" id="2108040"/>
    <lineage>
        <taxon>Eukaryota</taxon>
        <taxon>Discoba</taxon>
        <taxon>Jakobida</taxon>
        <taxon>Ophirinina</taxon>
        <taxon>Ophirinidae</taxon>
        <taxon>Ophirina</taxon>
    </lineage>
</organism>
<evidence type="ECO:0000256" key="1">
    <source>
        <dbReference type="RuleBase" id="RU004430"/>
    </source>
</evidence>
<dbReference type="EMBL" id="LC369600">
    <property type="protein sequence ID" value="BBD14160.1"/>
    <property type="molecule type" value="Genomic_DNA"/>
</dbReference>
<comment type="catalytic activity">
    <reaction evidence="1">
        <text>a ubiquinone + NADH + 5 H(+)(in) = a ubiquinol + NAD(+) + 4 H(+)(out)</text>
        <dbReference type="Rhea" id="RHEA:29091"/>
        <dbReference type="Rhea" id="RHEA-COMP:9565"/>
        <dbReference type="Rhea" id="RHEA-COMP:9566"/>
        <dbReference type="ChEBI" id="CHEBI:15378"/>
        <dbReference type="ChEBI" id="CHEBI:16389"/>
        <dbReference type="ChEBI" id="CHEBI:17976"/>
        <dbReference type="ChEBI" id="CHEBI:57540"/>
        <dbReference type="ChEBI" id="CHEBI:57945"/>
        <dbReference type="EC" id="7.1.1.2"/>
    </reaction>
</comment>
<dbReference type="InterPro" id="IPR042106">
    <property type="entry name" value="Nuo/plastoQ_OxRdtase_6_NuoJ"/>
</dbReference>
<dbReference type="InterPro" id="IPR001457">
    <property type="entry name" value="NADH_UbQ/plastoQ_OxRdtase_su6"/>
</dbReference>
<name>A0A348AYU2_9EUKA</name>
<reference evidence="2" key="1">
    <citation type="journal article" date="2018" name="Sci. Rep.">
        <title>Ophirina amphinema n. gen., n. sp., a New Deeply Branching Discobid with Phylogenetic Affinity to Jakobids.</title>
        <authorList>
            <person name="Yabuki A."/>
            <person name="Gyaltshen Y."/>
            <person name="Heiss A.A."/>
            <person name="Fujikura K."/>
            <person name="Kim E."/>
        </authorList>
    </citation>
    <scope>NUCLEOTIDE SEQUENCE</scope>
    <source>
        <strain evidence="2">JB</strain>
    </source>
</reference>
<feature type="transmembrane region" description="Helical" evidence="1">
    <location>
        <begin position="32"/>
        <end position="51"/>
    </location>
</feature>
<comment type="similarity">
    <text evidence="1">Belongs to the complex I subunit 6 family.</text>
</comment>
<comment type="subcellular location">
    <subcellularLocation>
        <location evidence="1">Mitochondrion membrane</location>
        <topology evidence="1">Multi-pass membrane protein</topology>
    </subcellularLocation>
</comment>
<protein>
    <recommendedName>
        <fullName evidence="1">NADH-ubiquinone oxidoreductase chain 6</fullName>
        <ecNumber evidence="1">7.1.1.2</ecNumber>
    </recommendedName>
</protein>
<keyword evidence="1" id="KW-0472">Membrane</keyword>
<comment type="function">
    <text evidence="1">Core subunit of the mitochondrial membrane respiratory chain NADH dehydrogenase (Complex I) which catalyzes electron transfer from NADH through the respiratory chain, using ubiquinone as an electron acceptor. Essential for the catalytic activity and assembly of complex I.</text>
</comment>
<keyword evidence="1" id="KW-0679">Respiratory chain</keyword>
<keyword evidence="1" id="KW-0813">Transport</keyword>
<dbReference type="NCBIfam" id="NF005164">
    <property type="entry name" value="PRK06638.1-4"/>
    <property type="match status" value="1"/>
</dbReference>
<feature type="transmembrane region" description="Helical" evidence="1">
    <location>
        <begin position="156"/>
        <end position="180"/>
    </location>
</feature>
<dbReference type="AlphaFoldDB" id="A0A348AYU2"/>
<keyword evidence="1" id="KW-0520">NAD</keyword>
<feature type="transmembrane region" description="Helical" evidence="1">
    <location>
        <begin position="57"/>
        <end position="79"/>
    </location>
</feature>